<evidence type="ECO:0000313" key="8">
    <source>
        <dbReference type="Proteomes" id="UP001430848"/>
    </source>
</evidence>
<reference evidence="7 8" key="1">
    <citation type="submission" date="2024-02" db="EMBL/GenBank/DDBJ databases">
        <title>De novo assembly and annotation of 12 fungi associated with fruit tree decline syndrome in Ontario, Canada.</title>
        <authorList>
            <person name="Sulman M."/>
            <person name="Ellouze W."/>
            <person name="Ilyukhin E."/>
        </authorList>
    </citation>
    <scope>NUCLEOTIDE SEQUENCE [LARGE SCALE GENOMIC DNA]</scope>
    <source>
        <strain evidence="7 8">M169</strain>
    </source>
</reference>
<dbReference type="InterPro" id="IPR001128">
    <property type="entry name" value="Cyt_P450"/>
</dbReference>
<accession>A0ABR1PHP3</accession>
<keyword evidence="5" id="KW-0408">Iron</keyword>
<dbReference type="InterPro" id="IPR050529">
    <property type="entry name" value="CYP450_sterol_14alpha_dmase"/>
</dbReference>
<evidence type="ECO:0000256" key="4">
    <source>
        <dbReference type="ARBA" id="ARBA00022723"/>
    </source>
</evidence>
<sequence>MIHQAVTARSGEKSQSGNFSFFLGEKLVICAGSAPEARANFVQNKDINLLEGTAELLTSLPLTQVEIQKFGGFFAKHLAHLLQHEHLSRRMHLLQGDARNMCEELRSTCTGCDDYTWGGMNTFDVFYNIIFRMTMHILGADEIVDDPVLREHTLGLFNVLQKRDPWAKTCFSWLPAPDHYLRIWDGFRLYRVFRRIMRERRHSGGVSHHDGLHLFAAQETTGVNASWLPVFLSMKPEWKKRAVNEVDAVIARYRSSPDQKPADVLATLSLHTWENDFPLLIESCLRECVRLVLRGVFARKNVSGGDVHLPGAVDGPREVIPDGAFAIYSPQLVHFDRNIYSDPHTFDPGRYEAHRAEDKKAPYAYLGYGAGRHPCSEIVPHLAP</sequence>
<comment type="cofactor">
    <cofactor evidence="1">
        <name>heme</name>
        <dbReference type="ChEBI" id="CHEBI:30413"/>
    </cofactor>
</comment>
<evidence type="ECO:0000256" key="5">
    <source>
        <dbReference type="ARBA" id="ARBA00023004"/>
    </source>
</evidence>
<dbReference type="CDD" id="cd00302">
    <property type="entry name" value="cytochrome_P450"/>
    <property type="match status" value="1"/>
</dbReference>
<comment type="similarity">
    <text evidence="2">Belongs to the cytochrome P450 family.</text>
</comment>
<keyword evidence="8" id="KW-1185">Reference proteome</keyword>
<dbReference type="PRINTS" id="PR00465">
    <property type="entry name" value="EP450IV"/>
</dbReference>
<keyword evidence="6" id="KW-0503">Monooxygenase</keyword>
<dbReference type="PANTHER" id="PTHR24304">
    <property type="entry name" value="CYTOCHROME P450 FAMILY 7"/>
    <property type="match status" value="1"/>
</dbReference>
<keyword evidence="3" id="KW-0349">Heme</keyword>
<protein>
    <recommendedName>
        <fullName evidence="9">Cytochrome P450</fullName>
    </recommendedName>
</protein>
<evidence type="ECO:0000256" key="6">
    <source>
        <dbReference type="ARBA" id="ARBA00023033"/>
    </source>
</evidence>
<dbReference type="InterPro" id="IPR036396">
    <property type="entry name" value="Cyt_P450_sf"/>
</dbReference>
<evidence type="ECO:0008006" key="9">
    <source>
        <dbReference type="Google" id="ProtNLM"/>
    </source>
</evidence>
<keyword evidence="4" id="KW-0479">Metal-binding</keyword>
<comment type="caution">
    <text evidence="7">The sequence shown here is derived from an EMBL/GenBank/DDBJ whole genome shotgun (WGS) entry which is preliminary data.</text>
</comment>
<dbReference type="Proteomes" id="UP001430848">
    <property type="component" value="Unassembled WGS sequence"/>
</dbReference>
<evidence type="ECO:0000256" key="3">
    <source>
        <dbReference type="ARBA" id="ARBA00022617"/>
    </source>
</evidence>
<evidence type="ECO:0000256" key="1">
    <source>
        <dbReference type="ARBA" id="ARBA00001971"/>
    </source>
</evidence>
<dbReference type="PANTHER" id="PTHR24304:SF2">
    <property type="entry name" value="24-HYDROXYCHOLESTEROL 7-ALPHA-HYDROXYLASE"/>
    <property type="match status" value="1"/>
</dbReference>
<dbReference type="InterPro" id="IPR002403">
    <property type="entry name" value="Cyt_P450_E_grp-IV"/>
</dbReference>
<dbReference type="SUPFAM" id="SSF48264">
    <property type="entry name" value="Cytochrome P450"/>
    <property type="match status" value="1"/>
</dbReference>
<dbReference type="EMBL" id="JAKNSF020000008">
    <property type="protein sequence ID" value="KAK7737072.1"/>
    <property type="molecule type" value="Genomic_DNA"/>
</dbReference>
<name>A0ABR1PHP3_DIAER</name>
<evidence type="ECO:0000256" key="2">
    <source>
        <dbReference type="ARBA" id="ARBA00010617"/>
    </source>
</evidence>
<evidence type="ECO:0000313" key="7">
    <source>
        <dbReference type="EMBL" id="KAK7737072.1"/>
    </source>
</evidence>
<organism evidence="7 8">
    <name type="scientific">Diaporthe eres</name>
    <name type="common">Phomopsis oblonga</name>
    <dbReference type="NCBI Taxonomy" id="83184"/>
    <lineage>
        <taxon>Eukaryota</taxon>
        <taxon>Fungi</taxon>
        <taxon>Dikarya</taxon>
        <taxon>Ascomycota</taxon>
        <taxon>Pezizomycotina</taxon>
        <taxon>Sordariomycetes</taxon>
        <taxon>Sordariomycetidae</taxon>
        <taxon>Diaporthales</taxon>
        <taxon>Diaporthaceae</taxon>
        <taxon>Diaporthe</taxon>
        <taxon>Diaporthe eres species complex</taxon>
    </lineage>
</organism>
<dbReference type="Pfam" id="PF00067">
    <property type="entry name" value="p450"/>
    <property type="match status" value="1"/>
</dbReference>
<gene>
    <name evidence="7" type="ORF">SLS63_002863</name>
</gene>
<keyword evidence="6" id="KW-0560">Oxidoreductase</keyword>
<proteinExistence type="inferred from homology"/>
<dbReference type="Gene3D" id="1.10.630.10">
    <property type="entry name" value="Cytochrome P450"/>
    <property type="match status" value="1"/>
</dbReference>